<name>A0A918H7L9_9ACTN</name>
<keyword evidence="5" id="KW-0808">Transferase</keyword>
<dbReference type="AlphaFoldDB" id="A0A918H7L9"/>
<dbReference type="GO" id="GO:0008661">
    <property type="term" value="F:1-deoxy-D-xylulose-5-phosphate synthase activity"/>
    <property type="evidence" value="ECO:0007669"/>
    <property type="project" value="InterPro"/>
</dbReference>
<comment type="cofactor">
    <cofactor evidence="1">
        <name>Mg(2+)</name>
        <dbReference type="ChEBI" id="CHEBI:18420"/>
    </cofactor>
</comment>
<proteinExistence type="inferred from homology"/>
<dbReference type="GO" id="GO:0016114">
    <property type="term" value="P:terpenoid biosynthetic process"/>
    <property type="evidence" value="ECO:0007669"/>
    <property type="project" value="InterPro"/>
</dbReference>
<comment type="cofactor">
    <cofactor evidence="2">
        <name>thiamine diphosphate</name>
        <dbReference type="ChEBI" id="CHEBI:58937"/>
    </cofactor>
</comment>
<comment type="caution">
    <text evidence="8">The sequence shown here is derived from an EMBL/GenBank/DDBJ whole genome shotgun (WGS) entry which is preliminary data.</text>
</comment>
<keyword evidence="7" id="KW-0786">Thiamine pyrophosphate</keyword>
<dbReference type="InterPro" id="IPR005477">
    <property type="entry name" value="Dxylulose-5-P_synthase"/>
</dbReference>
<dbReference type="PANTHER" id="PTHR47514">
    <property type="entry name" value="TRANSKETOLASE N-TERMINAL SECTION-RELATED"/>
    <property type="match status" value="1"/>
</dbReference>
<gene>
    <name evidence="8" type="ORF">GCM10010226_20630</name>
</gene>
<comment type="similarity">
    <text evidence="3">Belongs to the transketolase family.</text>
</comment>
<evidence type="ECO:0008006" key="10">
    <source>
        <dbReference type="Google" id="ProtNLM"/>
    </source>
</evidence>
<evidence type="ECO:0000313" key="9">
    <source>
        <dbReference type="Proteomes" id="UP000646776"/>
    </source>
</evidence>
<dbReference type="Pfam" id="PF13292">
    <property type="entry name" value="DXP_synthase_N"/>
    <property type="match status" value="1"/>
</dbReference>
<reference evidence="8" key="1">
    <citation type="journal article" date="2014" name="Int. J. Syst. Evol. Microbiol.">
        <title>Complete genome sequence of Corynebacterium casei LMG S-19264T (=DSM 44701T), isolated from a smear-ripened cheese.</title>
        <authorList>
            <consortium name="US DOE Joint Genome Institute (JGI-PGF)"/>
            <person name="Walter F."/>
            <person name="Albersmeier A."/>
            <person name="Kalinowski J."/>
            <person name="Ruckert C."/>
        </authorList>
    </citation>
    <scope>NUCLEOTIDE SEQUENCE</scope>
    <source>
        <strain evidence="8">JCM 4125</strain>
    </source>
</reference>
<evidence type="ECO:0000256" key="6">
    <source>
        <dbReference type="ARBA" id="ARBA00022842"/>
    </source>
</evidence>
<evidence type="ECO:0000256" key="3">
    <source>
        <dbReference type="ARBA" id="ARBA00007131"/>
    </source>
</evidence>
<evidence type="ECO:0000313" key="8">
    <source>
        <dbReference type="EMBL" id="GGT44020.1"/>
    </source>
</evidence>
<dbReference type="GO" id="GO:0000287">
    <property type="term" value="F:magnesium ion binding"/>
    <property type="evidence" value="ECO:0007669"/>
    <property type="project" value="UniProtKB-ARBA"/>
</dbReference>
<keyword evidence="6" id="KW-0460">Magnesium</keyword>
<dbReference type="Proteomes" id="UP000646776">
    <property type="component" value="Unassembled WGS sequence"/>
</dbReference>
<organism evidence="8 9">
    <name type="scientific">Streptomyces phaeofaciens</name>
    <dbReference type="NCBI Taxonomy" id="68254"/>
    <lineage>
        <taxon>Bacteria</taxon>
        <taxon>Bacillati</taxon>
        <taxon>Actinomycetota</taxon>
        <taxon>Actinomycetes</taxon>
        <taxon>Kitasatosporales</taxon>
        <taxon>Streptomycetaceae</taxon>
        <taxon>Streptomyces</taxon>
    </lineage>
</organism>
<evidence type="ECO:0000256" key="1">
    <source>
        <dbReference type="ARBA" id="ARBA00001946"/>
    </source>
</evidence>
<reference evidence="8" key="2">
    <citation type="submission" date="2020-09" db="EMBL/GenBank/DDBJ databases">
        <authorList>
            <person name="Sun Q."/>
            <person name="Ohkuma M."/>
        </authorList>
    </citation>
    <scope>NUCLEOTIDE SEQUENCE</scope>
    <source>
        <strain evidence="8">JCM 4125</strain>
    </source>
</reference>
<keyword evidence="9" id="KW-1185">Reference proteome</keyword>
<evidence type="ECO:0000256" key="2">
    <source>
        <dbReference type="ARBA" id="ARBA00001964"/>
    </source>
</evidence>
<protein>
    <recommendedName>
        <fullName evidence="10">Transketolase</fullName>
    </recommendedName>
</protein>
<dbReference type="RefSeq" id="WP_189710017.1">
    <property type="nucleotide sequence ID" value="NZ_BMSA01000004.1"/>
</dbReference>
<evidence type="ECO:0000256" key="4">
    <source>
        <dbReference type="ARBA" id="ARBA00011738"/>
    </source>
</evidence>
<dbReference type="Gene3D" id="3.40.50.970">
    <property type="match status" value="1"/>
</dbReference>
<dbReference type="PANTHER" id="PTHR47514:SF1">
    <property type="entry name" value="TRANSKETOLASE N-TERMINAL SECTION-RELATED"/>
    <property type="match status" value="1"/>
</dbReference>
<dbReference type="InterPro" id="IPR029061">
    <property type="entry name" value="THDP-binding"/>
</dbReference>
<evidence type="ECO:0000256" key="7">
    <source>
        <dbReference type="ARBA" id="ARBA00023052"/>
    </source>
</evidence>
<comment type="subunit">
    <text evidence="4">Homodimer.</text>
</comment>
<dbReference type="SUPFAM" id="SSF52518">
    <property type="entry name" value="Thiamin diphosphate-binding fold (THDP-binding)"/>
    <property type="match status" value="1"/>
</dbReference>
<dbReference type="EMBL" id="BMSA01000004">
    <property type="protein sequence ID" value="GGT44020.1"/>
    <property type="molecule type" value="Genomic_DNA"/>
</dbReference>
<sequence length="601" mass="63814">MNALYDRFAGPARAALPRLTPAESAVVLRELARLERSAGPGALRDGRPAGSLFERLRGLAAEVPERLYTDSADVLLRMHEIAGSGNLQSNLSSLPLVRACFALGLVADGAQSGAGPAELIVGRGHIAPAFHAEHYVRGTLPFTPLATLHQGGLPGVVDRELGFRNTMRYSLGVGVAQAVGLAWELARRGTDRKVVCLAGDGELHEGVAFEALRFAHDVGLTNLVLVVDANAKGIEPLAKPVNTGYLAAYLGRLMEADGRDEWAVQAALGALLTLPGPSVLVCRTSKGEHSFRPADGTARGPARPSFAATAGRMLARHQERTGREMAVFTPDLAARFGLRGQVPYTNTGLAETLTVGMTLSLPEDTLKVVATDAMYYMDSLSMLTEATTSVRNLLVLAGRSWGAWGGAHNATNLLGLLLHTRVYEPVTPAEFAACLARLGRDPATAHVVSMVDAVFDPPGEDCSADIDGGVWLTPPGPDPADVAVVTFGYAGVLVDEANRDLGVPHLHCASLTPRLAPADLAVLRGCRRLLSVEYNGARGGFGEGLRSRHLLPVEVHGVRRDIARQVHARQLPLHGMAPDMLRERLARLLESREAGRAPAHA</sequence>
<evidence type="ECO:0000256" key="5">
    <source>
        <dbReference type="ARBA" id="ARBA00022679"/>
    </source>
</evidence>
<accession>A0A918H7L9</accession>